<comment type="caution">
    <text evidence="2">The sequence shown here is derived from an EMBL/GenBank/DDBJ whole genome shotgun (WGS) entry which is preliminary data.</text>
</comment>
<gene>
    <name evidence="2" type="ORF">SLEP1_g43433</name>
</gene>
<dbReference type="EMBL" id="BPVZ01000109">
    <property type="protein sequence ID" value="GKV35119.1"/>
    <property type="molecule type" value="Genomic_DNA"/>
</dbReference>
<proteinExistence type="predicted"/>
<dbReference type="Gene3D" id="3.30.70.330">
    <property type="match status" value="1"/>
</dbReference>
<dbReference type="Proteomes" id="UP001054252">
    <property type="component" value="Unassembled WGS sequence"/>
</dbReference>
<reference evidence="2 3" key="1">
    <citation type="journal article" date="2021" name="Commun. Biol.">
        <title>The genome of Shorea leprosula (Dipterocarpaceae) highlights the ecological relevance of drought in aseasonal tropical rainforests.</title>
        <authorList>
            <person name="Ng K.K.S."/>
            <person name="Kobayashi M.J."/>
            <person name="Fawcett J.A."/>
            <person name="Hatakeyama M."/>
            <person name="Paape T."/>
            <person name="Ng C.H."/>
            <person name="Ang C.C."/>
            <person name="Tnah L.H."/>
            <person name="Lee C.T."/>
            <person name="Nishiyama T."/>
            <person name="Sese J."/>
            <person name="O'Brien M.J."/>
            <person name="Copetti D."/>
            <person name="Mohd Noor M.I."/>
            <person name="Ong R.C."/>
            <person name="Putra M."/>
            <person name="Sireger I.Z."/>
            <person name="Indrioko S."/>
            <person name="Kosugi Y."/>
            <person name="Izuno A."/>
            <person name="Isagi Y."/>
            <person name="Lee S.L."/>
            <person name="Shimizu K.K."/>
        </authorList>
    </citation>
    <scope>NUCLEOTIDE SEQUENCE [LARGE SCALE GENOMIC DNA]</scope>
    <source>
        <strain evidence="2">214</strain>
    </source>
</reference>
<dbReference type="AlphaFoldDB" id="A0AAV5LCY3"/>
<evidence type="ECO:0000259" key="1">
    <source>
        <dbReference type="Pfam" id="PF00076"/>
    </source>
</evidence>
<feature type="domain" description="RRM" evidence="1">
    <location>
        <begin position="21"/>
        <end position="81"/>
    </location>
</feature>
<evidence type="ECO:0000313" key="2">
    <source>
        <dbReference type="EMBL" id="GKV35119.1"/>
    </source>
</evidence>
<dbReference type="InterPro" id="IPR035979">
    <property type="entry name" value="RBD_domain_sf"/>
</dbReference>
<protein>
    <recommendedName>
        <fullName evidence="1">RRM domain-containing protein</fullName>
    </recommendedName>
</protein>
<name>A0AAV5LCY3_9ROSI</name>
<dbReference type="InterPro" id="IPR000504">
    <property type="entry name" value="RRM_dom"/>
</dbReference>
<accession>A0AAV5LCY3</accession>
<keyword evidence="3" id="KW-1185">Reference proteome</keyword>
<dbReference type="SUPFAM" id="SSF54928">
    <property type="entry name" value="RNA-binding domain, RBD"/>
    <property type="match status" value="1"/>
</dbReference>
<dbReference type="PANTHER" id="PTHR34427:SF5">
    <property type="entry name" value="DUF4283 DOMAIN-CONTAINING PROTEIN"/>
    <property type="match status" value="1"/>
</dbReference>
<sequence length="293" mass="34245">MATADQDDMQDTNSEAATEDWGYEQLWKTFMKYGRVYAIYSPIRRNKEGNRFGFVRFLDVKNEKKLERQLDQIWVENRKLRVKSPRFKKNSKELALMKRTKSAIARRTCSNADVVAGRNSGLQQNTISKVGTDTRRERQFASSVSCYREVGMEKKKKKLKHGLDWISTHEDWIWLEGCYVGIARAVELVLILQERFYMEGLFSVRLRAMGGKMVLIDCDDKEELKDLIELASDWLSQWFDEIRPWTPTLVATERFVWVKCFGVSLHAWGPDLFNTIATLWGKFISLDESEENL</sequence>
<organism evidence="2 3">
    <name type="scientific">Rubroshorea leprosula</name>
    <dbReference type="NCBI Taxonomy" id="152421"/>
    <lineage>
        <taxon>Eukaryota</taxon>
        <taxon>Viridiplantae</taxon>
        <taxon>Streptophyta</taxon>
        <taxon>Embryophyta</taxon>
        <taxon>Tracheophyta</taxon>
        <taxon>Spermatophyta</taxon>
        <taxon>Magnoliopsida</taxon>
        <taxon>eudicotyledons</taxon>
        <taxon>Gunneridae</taxon>
        <taxon>Pentapetalae</taxon>
        <taxon>rosids</taxon>
        <taxon>malvids</taxon>
        <taxon>Malvales</taxon>
        <taxon>Dipterocarpaceae</taxon>
        <taxon>Rubroshorea</taxon>
    </lineage>
</organism>
<dbReference type="Pfam" id="PF00076">
    <property type="entry name" value="RRM_1"/>
    <property type="match status" value="1"/>
</dbReference>
<dbReference type="GO" id="GO:0003723">
    <property type="term" value="F:RNA binding"/>
    <property type="evidence" value="ECO:0007669"/>
    <property type="project" value="InterPro"/>
</dbReference>
<evidence type="ECO:0000313" key="3">
    <source>
        <dbReference type="Proteomes" id="UP001054252"/>
    </source>
</evidence>
<dbReference type="PANTHER" id="PTHR34427">
    <property type="entry name" value="DUF4283 DOMAIN PROTEIN"/>
    <property type="match status" value="1"/>
</dbReference>
<dbReference type="InterPro" id="IPR012677">
    <property type="entry name" value="Nucleotide-bd_a/b_plait_sf"/>
</dbReference>